<sequence>MQSPLFIVAFIGILMCRYIYVHAQTDDGSDDNSWLDYGSFCQCITLHAHDHFHPQDNVTAKVCNDINGTTNDWPADKNSISFLKHCDFDFDDAEAAVTTFAESCRTADQEYFHLNVTGAQCCPKGDGACQGDNTPPPEEIPPPTNKTEKRQDEDYFVDKTAFCQCSQAFPNETFYAVKVNTYEVCDWYNQTGGAIDVPKYTTESEGTIAHCQFPDAEKSIDQFSQDCRNVDKYLFQGVTGAQCCPKGDGACVANNTGIDDTTSTPMKKYMFL</sequence>
<name>M3CCU7_SPHMS</name>
<keyword evidence="1" id="KW-0732">Signal</keyword>
<evidence type="ECO:0000313" key="3">
    <source>
        <dbReference type="Proteomes" id="UP000016931"/>
    </source>
</evidence>
<keyword evidence="3" id="KW-1185">Reference proteome</keyword>
<dbReference type="Proteomes" id="UP000016931">
    <property type="component" value="Unassembled WGS sequence"/>
</dbReference>
<dbReference type="RefSeq" id="XP_016758358.1">
    <property type="nucleotide sequence ID" value="XM_016906684.1"/>
</dbReference>
<proteinExistence type="predicted"/>
<evidence type="ECO:0000313" key="2">
    <source>
        <dbReference type="EMBL" id="EMF10237.1"/>
    </source>
</evidence>
<protein>
    <submittedName>
        <fullName evidence="2">Uncharacterized protein</fullName>
    </submittedName>
</protein>
<feature type="chain" id="PRO_5004031901" evidence="1">
    <location>
        <begin position="24"/>
        <end position="272"/>
    </location>
</feature>
<dbReference type="AlphaFoldDB" id="M3CCU7"/>
<gene>
    <name evidence="2" type="ORF">SEPMUDRAFT_151230</name>
</gene>
<evidence type="ECO:0000256" key="1">
    <source>
        <dbReference type="SAM" id="SignalP"/>
    </source>
</evidence>
<organism evidence="2 3">
    <name type="scientific">Sphaerulina musiva (strain SO2202)</name>
    <name type="common">Poplar stem canker fungus</name>
    <name type="synonym">Septoria musiva</name>
    <dbReference type="NCBI Taxonomy" id="692275"/>
    <lineage>
        <taxon>Eukaryota</taxon>
        <taxon>Fungi</taxon>
        <taxon>Dikarya</taxon>
        <taxon>Ascomycota</taxon>
        <taxon>Pezizomycotina</taxon>
        <taxon>Dothideomycetes</taxon>
        <taxon>Dothideomycetidae</taxon>
        <taxon>Mycosphaerellales</taxon>
        <taxon>Mycosphaerellaceae</taxon>
        <taxon>Sphaerulina</taxon>
    </lineage>
</organism>
<feature type="signal peptide" evidence="1">
    <location>
        <begin position="1"/>
        <end position="23"/>
    </location>
</feature>
<dbReference type="GeneID" id="27903821"/>
<dbReference type="EMBL" id="KB456268">
    <property type="protein sequence ID" value="EMF10237.1"/>
    <property type="molecule type" value="Genomic_DNA"/>
</dbReference>
<reference evidence="2 3" key="1">
    <citation type="journal article" date="2012" name="PLoS Pathog.">
        <title>Diverse lifestyles and strategies of plant pathogenesis encoded in the genomes of eighteen Dothideomycetes fungi.</title>
        <authorList>
            <person name="Ohm R.A."/>
            <person name="Feau N."/>
            <person name="Henrissat B."/>
            <person name="Schoch C.L."/>
            <person name="Horwitz B.A."/>
            <person name="Barry K.W."/>
            <person name="Condon B.J."/>
            <person name="Copeland A.C."/>
            <person name="Dhillon B."/>
            <person name="Glaser F."/>
            <person name="Hesse C.N."/>
            <person name="Kosti I."/>
            <person name="LaButti K."/>
            <person name="Lindquist E.A."/>
            <person name="Lucas S."/>
            <person name="Salamov A.A."/>
            <person name="Bradshaw R.E."/>
            <person name="Ciuffetti L."/>
            <person name="Hamelin R.C."/>
            <person name="Kema G.H.J."/>
            <person name="Lawrence C."/>
            <person name="Scott J.A."/>
            <person name="Spatafora J.W."/>
            <person name="Turgeon B.G."/>
            <person name="de Wit P.J.G.M."/>
            <person name="Zhong S."/>
            <person name="Goodwin S.B."/>
            <person name="Grigoriev I.V."/>
        </authorList>
    </citation>
    <scope>NUCLEOTIDE SEQUENCE [LARGE SCALE GENOMIC DNA]</scope>
    <source>
        <strain evidence="2 3">SO2202</strain>
    </source>
</reference>
<accession>M3CCU7</accession>
<dbReference type="HOGENOM" id="CLU_1023662_0_0_1"/>